<dbReference type="RefSeq" id="WP_114401850.1">
    <property type="nucleotide sequence ID" value="NZ_QPGB01000001.1"/>
</dbReference>
<name>A0A368L7S4_9BURK</name>
<reference evidence="1 2" key="1">
    <citation type="journal article" date="2018" name="Int. J. Syst. Evol. Microbiol.">
        <title>Parvibium lacunae gen. nov., sp. nov., a new member of the family Alcaligenaceae isolated from a freshwater pond.</title>
        <authorList>
            <person name="Chen W.M."/>
            <person name="Xie P.B."/>
            <person name="Hsu M.Y."/>
            <person name="Sheu S.Y."/>
        </authorList>
    </citation>
    <scope>NUCLEOTIDE SEQUENCE [LARGE SCALE GENOMIC DNA]</scope>
    <source>
        <strain evidence="1 2">KMB9</strain>
    </source>
</reference>
<comment type="caution">
    <text evidence="1">The sequence shown here is derived from an EMBL/GenBank/DDBJ whole genome shotgun (WGS) entry which is preliminary data.</text>
</comment>
<accession>A0A368L7S4</accession>
<dbReference type="Proteomes" id="UP000252357">
    <property type="component" value="Unassembled WGS sequence"/>
</dbReference>
<proteinExistence type="predicted"/>
<protein>
    <submittedName>
        <fullName evidence="1">Uncharacterized protein</fullName>
    </submittedName>
</protein>
<sequence length="62" mass="7087">MIQFKYPEGAEQFDAAAFNQDGTFIMTGHREECEQAAIDARGLYCLWINGRPVVKGDFEDRE</sequence>
<evidence type="ECO:0000313" key="1">
    <source>
        <dbReference type="EMBL" id="RCS59703.1"/>
    </source>
</evidence>
<dbReference type="EMBL" id="QPGB01000001">
    <property type="protein sequence ID" value="RCS59703.1"/>
    <property type="molecule type" value="Genomic_DNA"/>
</dbReference>
<keyword evidence="2" id="KW-1185">Reference proteome</keyword>
<evidence type="ECO:0000313" key="2">
    <source>
        <dbReference type="Proteomes" id="UP000252357"/>
    </source>
</evidence>
<gene>
    <name evidence="1" type="ORF">DU000_03070</name>
</gene>
<organism evidence="1 2">
    <name type="scientific">Parvibium lacunae</name>
    <dbReference type="NCBI Taxonomy" id="1888893"/>
    <lineage>
        <taxon>Bacteria</taxon>
        <taxon>Pseudomonadati</taxon>
        <taxon>Pseudomonadota</taxon>
        <taxon>Betaproteobacteria</taxon>
        <taxon>Burkholderiales</taxon>
        <taxon>Alcaligenaceae</taxon>
        <taxon>Parvibium</taxon>
    </lineage>
</organism>
<dbReference type="AlphaFoldDB" id="A0A368L7S4"/>